<reference evidence="3" key="1">
    <citation type="submission" date="2016-01" db="EMBL/GenBank/DDBJ databases">
        <authorList>
            <person name="Mitreva M."/>
            <person name="Pepin K.H."/>
            <person name="Mihindukulasuriya K.A."/>
            <person name="Fulton R."/>
            <person name="Fronick C."/>
            <person name="O'Laughlin M."/>
            <person name="Miner T."/>
            <person name="Herter B."/>
            <person name="Rosa B.A."/>
            <person name="Cordes M."/>
            <person name="Tomlinson C."/>
            <person name="Wollam A."/>
            <person name="Palsikar V.B."/>
            <person name="Mardis E.R."/>
            <person name="Wilson R.K."/>
        </authorList>
    </citation>
    <scope>NUCLEOTIDE SEQUENCE [LARGE SCALE GENOMIC DNA]</scope>
    <source>
        <strain evidence="3">KA00683</strain>
    </source>
</reference>
<proteinExistence type="predicted"/>
<comment type="caution">
    <text evidence="2">The sequence shown here is derived from an EMBL/GenBank/DDBJ whole genome shotgun (WGS) entry which is preliminary data.</text>
</comment>
<evidence type="ECO:0000313" key="2">
    <source>
        <dbReference type="EMBL" id="KXB77765.1"/>
    </source>
</evidence>
<feature type="domain" description="NAD-dependent epimerase/dehydratase" evidence="1">
    <location>
        <begin position="5"/>
        <end position="234"/>
    </location>
</feature>
<dbReference type="STRING" id="322095.HMPREF3185_00404"/>
<evidence type="ECO:0000313" key="3">
    <source>
        <dbReference type="Proteomes" id="UP000070224"/>
    </source>
</evidence>
<dbReference type="InterPro" id="IPR050177">
    <property type="entry name" value="Lipid_A_modif_metabolic_enz"/>
</dbReference>
<dbReference type="PANTHER" id="PTHR43245:SF58">
    <property type="entry name" value="BLL5923 PROTEIN"/>
    <property type="match status" value="1"/>
</dbReference>
<organism evidence="2 3">
    <name type="scientific">Porphyromonas somerae</name>
    <dbReference type="NCBI Taxonomy" id="322095"/>
    <lineage>
        <taxon>Bacteria</taxon>
        <taxon>Pseudomonadati</taxon>
        <taxon>Bacteroidota</taxon>
        <taxon>Bacteroidia</taxon>
        <taxon>Bacteroidales</taxon>
        <taxon>Porphyromonadaceae</taxon>
        <taxon>Porphyromonas</taxon>
    </lineage>
</organism>
<protein>
    <submittedName>
        <fullName evidence="2">NAD dependent epimerase/dehydratase family protein</fullName>
    </submittedName>
</protein>
<dbReference type="Pfam" id="PF01370">
    <property type="entry name" value="Epimerase"/>
    <property type="match status" value="1"/>
</dbReference>
<sequence length="337" mass="37757">MERLLITGASGFIGSHLVRQALEAGYEVWAAVRKDSDKTRLEKQGVKLLEVDYYDEEQLFGALDSVRPLEEGGPQWDYIIHNAGITKTARLEEFAEVNAEHTRRLLHALSRLSKQPKRFVLMSSLSSYGNVAGPDEVLHAELPQKPNTRYGRSKCLAEHYTEQSGIPFTILLPTGVYGPGDKDYLIALQSIARGINAMSGLRKQYLTFVYGGDVARAALFVLRDERARGQRYIVADGDTYTDREFGHLAQRLLGRKHVFHIRIPLPLVRLTCLIGSLRAAITGQTTPLNRDKYPILAQRNWRCDPSPLFALGFTPSKNLEEGLRETIADGRSRGLLP</sequence>
<dbReference type="RefSeq" id="WP_060934932.1">
    <property type="nucleotide sequence ID" value="NZ_KQ960418.1"/>
</dbReference>
<dbReference type="AlphaFoldDB" id="A0A134BCW2"/>
<name>A0A134BCW2_9PORP</name>
<dbReference type="InterPro" id="IPR001509">
    <property type="entry name" value="Epimerase_deHydtase"/>
</dbReference>
<dbReference type="Proteomes" id="UP000070224">
    <property type="component" value="Unassembled WGS sequence"/>
</dbReference>
<dbReference type="InterPro" id="IPR036291">
    <property type="entry name" value="NAD(P)-bd_dom_sf"/>
</dbReference>
<gene>
    <name evidence="2" type="ORF">HMPREF3185_00404</name>
</gene>
<dbReference type="PANTHER" id="PTHR43245">
    <property type="entry name" value="BIFUNCTIONAL POLYMYXIN RESISTANCE PROTEIN ARNA"/>
    <property type="match status" value="1"/>
</dbReference>
<dbReference type="Gene3D" id="3.40.50.720">
    <property type="entry name" value="NAD(P)-binding Rossmann-like Domain"/>
    <property type="match status" value="1"/>
</dbReference>
<evidence type="ECO:0000259" key="1">
    <source>
        <dbReference type="Pfam" id="PF01370"/>
    </source>
</evidence>
<dbReference type="OrthoDB" id="1490291at2"/>
<keyword evidence="3" id="KW-1185">Reference proteome</keyword>
<dbReference type="PATRIC" id="fig|322095.3.peg.399"/>
<dbReference type="SUPFAM" id="SSF51735">
    <property type="entry name" value="NAD(P)-binding Rossmann-fold domains"/>
    <property type="match status" value="1"/>
</dbReference>
<dbReference type="EMBL" id="LSDK01000029">
    <property type="protein sequence ID" value="KXB77765.1"/>
    <property type="molecule type" value="Genomic_DNA"/>
</dbReference>
<accession>A0A134BCW2</accession>